<evidence type="ECO:0000313" key="1">
    <source>
        <dbReference type="EMBL" id="RVT93467.1"/>
    </source>
</evidence>
<dbReference type="EMBL" id="SACN01000001">
    <property type="protein sequence ID" value="RVT93467.1"/>
    <property type="molecule type" value="Genomic_DNA"/>
</dbReference>
<organism evidence="1 2">
    <name type="scientific">Sphingomonas crocodyli</name>
    <dbReference type="NCBI Taxonomy" id="1979270"/>
    <lineage>
        <taxon>Bacteria</taxon>
        <taxon>Pseudomonadati</taxon>
        <taxon>Pseudomonadota</taxon>
        <taxon>Alphaproteobacteria</taxon>
        <taxon>Sphingomonadales</taxon>
        <taxon>Sphingomonadaceae</taxon>
        <taxon>Sphingomonas</taxon>
    </lineage>
</organism>
<comment type="caution">
    <text evidence="1">The sequence shown here is derived from an EMBL/GenBank/DDBJ whole genome shotgun (WGS) entry which is preliminary data.</text>
</comment>
<sequence>MLTKQDLANLTADGSFSSLPARVAKRRILRPDEAAAAIRNGIVRAARDCERWGGEWPTDRGCENLLQVRAAEELHEQMASLGLGWLTLEQPLATIIDEGTAKLGRPHAGLSPQKRADIAIWNKADQIYGVVEIKRAERDRDWQSDLEKLARILARYSRSHKNYIRYCILGVFISQRCSELVNERGKSLEKIAATIANRFELKHSTIFDMDNIHHWDGGGADDWICGAATVVLSHG</sequence>
<gene>
    <name evidence="1" type="ORF">EOD43_06210</name>
</gene>
<dbReference type="AlphaFoldDB" id="A0A437M758"/>
<dbReference type="OrthoDB" id="9813050at2"/>
<name>A0A437M758_9SPHN</name>
<dbReference type="Proteomes" id="UP000282971">
    <property type="component" value="Unassembled WGS sequence"/>
</dbReference>
<evidence type="ECO:0000313" key="2">
    <source>
        <dbReference type="Proteomes" id="UP000282971"/>
    </source>
</evidence>
<keyword evidence="2" id="KW-1185">Reference proteome</keyword>
<dbReference type="RefSeq" id="WP_127742107.1">
    <property type="nucleotide sequence ID" value="NZ_SACN01000001.1"/>
</dbReference>
<reference evidence="1 2" key="1">
    <citation type="submission" date="2019-01" db="EMBL/GenBank/DDBJ databases">
        <authorList>
            <person name="Chen W.-M."/>
        </authorList>
    </citation>
    <scope>NUCLEOTIDE SEQUENCE [LARGE SCALE GENOMIC DNA]</scope>
    <source>
        <strain evidence="1 2">CCP-7</strain>
    </source>
</reference>
<proteinExistence type="predicted"/>
<accession>A0A437M758</accession>
<protein>
    <submittedName>
        <fullName evidence="1">Uncharacterized protein</fullName>
    </submittedName>
</protein>